<evidence type="ECO:0000313" key="4">
    <source>
        <dbReference type="EMBL" id="JAS61018.1"/>
    </source>
</evidence>
<dbReference type="InterPro" id="IPR050892">
    <property type="entry name" value="ADP-ribose_metab_enzymes"/>
</dbReference>
<dbReference type="InterPro" id="IPR043472">
    <property type="entry name" value="Macro_dom-like"/>
</dbReference>
<accession>A0A1B6GF14</accession>
<feature type="compositionally biased region" description="Basic and acidic residues" evidence="2">
    <location>
        <begin position="459"/>
        <end position="498"/>
    </location>
</feature>
<feature type="compositionally biased region" description="Basic and acidic residues" evidence="2">
    <location>
        <begin position="511"/>
        <end position="521"/>
    </location>
</feature>
<evidence type="ECO:0000259" key="3">
    <source>
        <dbReference type="PROSITE" id="PS51154"/>
    </source>
</evidence>
<dbReference type="GO" id="GO:0140291">
    <property type="term" value="P:peptidyl-glutamate ADP-deribosylation"/>
    <property type="evidence" value="ECO:0007669"/>
    <property type="project" value="TreeGrafter"/>
</dbReference>
<reference evidence="4" key="1">
    <citation type="submission" date="2015-11" db="EMBL/GenBank/DDBJ databases">
        <title>De novo transcriptome assembly of four potential Pierce s Disease insect vectors from Arizona vineyards.</title>
        <authorList>
            <person name="Tassone E.E."/>
        </authorList>
    </citation>
    <scope>NUCLEOTIDE SEQUENCE</scope>
</reference>
<feature type="compositionally biased region" description="Basic and acidic residues" evidence="2">
    <location>
        <begin position="529"/>
        <end position="540"/>
    </location>
</feature>
<feature type="compositionally biased region" description="Polar residues" evidence="2">
    <location>
        <begin position="343"/>
        <end position="356"/>
    </location>
</feature>
<feature type="compositionally biased region" description="Polar residues" evidence="2">
    <location>
        <begin position="438"/>
        <end position="447"/>
    </location>
</feature>
<evidence type="ECO:0000256" key="1">
    <source>
        <dbReference type="SAM" id="Coils"/>
    </source>
</evidence>
<keyword evidence="1" id="KW-0175">Coiled coil</keyword>
<dbReference type="PROSITE" id="PS51154">
    <property type="entry name" value="MACRO"/>
    <property type="match status" value="1"/>
</dbReference>
<name>A0A1B6GF14_9HEMI</name>
<feature type="domain" description="Macro" evidence="3">
    <location>
        <begin position="610"/>
        <end position="767"/>
    </location>
</feature>
<feature type="region of interest" description="Disordered" evidence="2">
    <location>
        <begin position="1"/>
        <end position="28"/>
    </location>
</feature>
<sequence>MEYNTRMRGPQPPRMPRGHPSHPPRMMNNMFSYQQKRDDPHQQSQLDYGPTYPTYPPVDQSQYHQFTQVQPPCFMSSSGQMYFEPPSVYMSPATPPVTTATIIPAKNIHYNSREQLLICSNCMHRNALLESEFFKTDNKISSLSQAIKDKDNTIAILTQENNALKERIGELQDDLNKVNSLVTKVGEIGSAKPIEASVVCKASELSPDAKDFIPKEAEPIDHNTVTNTIASATCDDVPVVSAKGVTDEPTVESQAEDHQLEEFVKTDPDSPSETMDEPPIEESHEMLENPMSEETSHPSELPLETTEVEMIKLDVSSNLTKPEVAAGERQENVDESVSKNPEPDTNTQGDTKVNRTGSRHPCGELRNDSAQTQRRNNQKKRSHDNNAQKQLIGRGRGAPRHFQENVNDKNTNYPGKYANDKGNYSSNLSMNQNNRNNQYVTHGGTNSHDGRNSPLDTNLPKDNKESFHRDSSGNRGGRGWETKSNGRDCNRSRPEDVTIPRSENSSGIPHTHNDSSRRSRQDSSGSKFQDQKHFEKDDTSYHNNGSRRGEQSRQSGRDRNRLYPEDSNGSRRENSTGTTRPHDDISRRSNQNLSGPRFQDQKPYEKNDGGYNNNRNKYLKNIVQEVRGDLFSAPQEASLAHCVAKDFRMGSGIAVKFKNEFKRVSELMDQNVDVGGCAYLKDKDRYIFYMVTKAVSNGKPSYETVEKSLKAMRDLCCKFEVTKLAMPHIACGLDKLDWNKVRRIINEVFHEAEIQITVYDFNVEGLSEAEGNKPTQTGVYVKHTVMDLVTIAAQTALLFLGTEDGHLDSAATNLNNKFNFVNDYKKSKKIVGKTYRNELSNDYYIYSLIIAKTAKDKILFTNVEECCKDFSKWLRKDEFEFVGLEVAVEWSGDTTFTEKIVTLLRNSLPRSVKQLWVCYRDPKDDVHDMHGRQTSTPKQSTSQNQ</sequence>
<dbReference type="SMART" id="SM00506">
    <property type="entry name" value="A1pp"/>
    <property type="match status" value="1"/>
</dbReference>
<dbReference type="SUPFAM" id="SSF52949">
    <property type="entry name" value="Macro domain-like"/>
    <property type="match status" value="1"/>
</dbReference>
<feature type="coiled-coil region" evidence="1">
    <location>
        <begin position="147"/>
        <end position="181"/>
    </location>
</feature>
<dbReference type="PANTHER" id="PTHR12521:SF0">
    <property type="entry name" value="ADP-RIBOSE GLYCOHYDROLASE OARD1"/>
    <property type="match status" value="1"/>
</dbReference>
<feature type="compositionally biased region" description="Basic and acidic residues" evidence="2">
    <location>
        <begin position="547"/>
        <end position="587"/>
    </location>
</feature>
<gene>
    <name evidence="4" type="ORF">g.8499</name>
</gene>
<feature type="compositionally biased region" description="Basic and acidic residues" evidence="2">
    <location>
        <begin position="255"/>
        <end position="268"/>
    </location>
</feature>
<dbReference type="AlphaFoldDB" id="A0A1B6GF14"/>
<evidence type="ECO:0000256" key="2">
    <source>
        <dbReference type="SAM" id="MobiDB-lite"/>
    </source>
</evidence>
<dbReference type="Gene3D" id="3.40.220.10">
    <property type="entry name" value="Leucine Aminopeptidase, subunit E, domain 1"/>
    <property type="match status" value="1"/>
</dbReference>
<proteinExistence type="predicted"/>
<protein>
    <recommendedName>
        <fullName evidence="3">Macro domain-containing protein</fullName>
    </recommendedName>
</protein>
<feature type="region of interest" description="Disordered" evidence="2">
    <location>
        <begin position="244"/>
        <end position="615"/>
    </location>
</feature>
<feature type="compositionally biased region" description="Basic and acidic residues" evidence="2">
    <location>
        <begin position="599"/>
        <end position="608"/>
    </location>
</feature>
<organism evidence="4">
    <name type="scientific">Cuerna arida</name>
    <dbReference type="NCBI Taxonomy" id="1464854"/>
    <lineage>
        <taxon>Eukaryota</taxon>
        <taxon>Metazoa</taxon>
        <taxon>Ecdysozoa</taxon>
        <taxon>Arthropoda</taxon>
        <taxon>Hexapoda</taxon>
        <taxon>Insecta</taxon>
        <taxon>Pterygota</taxon>
        <taxon>Neoptera</taxon>
        <taxon>Paraneoptera</taxon>
        <taxon>Hemiptera</taxon>
        <taxon>Auchenorrhyncha</taxon>
        <taxon>Membracoidea</taxon>
        <taxon>Cicadellidae</taxon>
        <taxon>Cicadellinae</taxon>
        <taxon>Proconiini</taxon>
        <taxon>Cuerna</taxon>
    </lineage>
</organism>
<dbReference type="PANTHER" id="PTHR12521">
    <property type="entry name" value="PROTEIN C6ORF130"/>
    <property type="match status" value="1"/>
</dbReference>
<dbReference type="CDD" id="cd02901">
    <property type="entry name" value="Macro_Poa1p-like"/>
    <property type="match status" value="1"/>
</dbReference>
<feature type="compositionally biased region" description="Low complexity" evidence="2">
    <location>
        <begin position="425"/>
        <end position="437"/>
    </location>
</feature>
<dbReference type="InterPro" id="IPR002589">
    <property type="entry name" value="Macro_dom"/>
</dbReference>
<dbReference type="EMBL" id="GECZ01008751">
    <property type="protein sequence ID" value="JAS61018.1"/>
    <property type="molecule type" value="Transcribed_RNA"/>
</dbReference>